<reference evidence="1 2" key="1">
    <citation type="journal article" date="2009" name="Appl. Environ. Microbiol.">
        <title>Three genomes from the phylum Acidobacteria provide insight into the lifestyles of these microorganisms in soils.</title>
        <authorList>
            <person name="Ward N.L."/>
            <person name="Challacombe J.F."/>
            <person name="Janssen P.H."/>
            <person name="Henrissat B."/>
            <person name="Coutinho P.M."/>
            <person name="Wu M."/>
            <person name="Xie G."/>
            <person name="Haft D.H."/>
            <person name="Sait M."/>
            <person name="Badger J."/>
            <person name="Barabote R.D."/>
            <person name="Bradley B."/>
            <person name="Brettin T.S."/>
            <person name="Brinkac L.M."/>
            <person name="Bruce D."/>
            <person name="Creasy T."/>
            <person name="Daugherty S.C."/>
            <person name="Davidsen T.M."/>
            <person name="DeBoy R.T."/>
            <person name="Detter J.C."/>
            <person name="Dodson R.J."/>
            <person name="Durkin A.S."/>
            <person name="Ganapathy A."/>
            <person name="Gwinn-Giglio M."/>
            <person name="Han C.S."/>
            <person name="Khouri H."/>
            <person name="Kiss H."/>
            <person name="Kothari S.P."/>
            <person name="Madupu R."/>
            <person name="Nelson K.E."/>
            <person name="Nelson W.C."/>
            <person name="Paulsen I."/>
            <person name="Penn K."/>
            <person name="Ren Q."/>
            <person name="Rosovitz M.J."/>
            <person name="Selengut J.D."/>
            <person name="Shrivastava S."/>
            <person name="Sullivan S.A."/>
            <person name="Tapia R."/>
            <person name="Thompson L.S."/>
            <person name="Watkins K.L."/>
            <person name="Yang Q."/>
            <person name="Yu C."/>
            <person name="Zafar N."/>
            <person name="Zhou L."/>
            <person name="Kuske C.R."/>
        </authorList>
    </citation>
    <scope>NUCLEOTIDE SEQUENCE [LARGE SCALE GENOMIC DNA]</scope>
    <source>
        <strain evidence="1 2">Ellin345</strain>
    </source>
</reference>
<organism evidence="1 2">
    <name type="scientific">Koribacter versatilis (strain Ellin345)</name>
    <dbReference type="NCBI Taxonomy" id="204669"/>
    <lineage>
        <taxon>Bacteria</taxon>
        <taxon>Pseudomonadati</taxon>
        <taxon>Acidobacteriota</taxon>
        <taxon>Terriglobia</taxon>
        <taxon>Terriglobales</taxon>
        <taxon>Candidatus Korobacteraceae</taxon>
        <taxon>Candidatus Korobacter</taxon>
    </lineage>
</organism>
<dbReference type="SUPFAM" id="SSF52172">
    <property type="entry name" value="CheY-like"/>
    <property type="match status" value="1"/>
</dbReference>
<evidence type="ECO:0008006" key="3">
    <source>
        <dbReference type="Google" id="ProtNLM"/>
    </source>
</evidence>
<dbReference type="EMBL" id="CP000360">
    <property type="protein sequence ID" value="ABF41706.1"/>
    <property type="molecule type" value="Genomic_DNA"/>
</dbReference>
<proteinExistence type="predicted"/>
<protein>
    <recommendedName>
        <fullName evidence="3">Response regulator receiver protein</fullName>
    </recommendedName>
</protein>
<dbReference type="AlphaFoldDB" id="Q1IN44"/>
<keyword evidence="2" id="KW-1185">Reference proteome</keyword>
<dbReference type="RefSeq" id="WP_011523507.1">
    <property type="nucleotide sequence ID" value="NC_008009.1"/>
</dbReference>
<dbReference type="InterPro" id="IPR011006">
    <property type="entry name" value="CheY-like_superfamily"/>
</dbReference>
<dbReference type="STRING" id="204669.Acid345_2705"/>
<evidence type="ECO:0000313" key="1">
    <source>
        <dbReference type="EMBL" id="ABF41706.1"/>
    </source>
</evidence>
<dbReference type="Proteomes" id="UP000002432">
    <property type="component" value="Chromosome"/>
</dbReference>
<gene>
    <name evidence="1" type="ordered locus">Acid345_2705</name>
</gene>
<dbReference type="EnsemblBacteria" id="ABF41706">
    <property type="protein sequence ID" value="ABF41706"/>
    <property type="gene ID" value="Acid345_2705"/>
</dbReference>
<accession>Q1IN44</accession>
<sequence length="113" mass="12553">MRTVLCIDEQQARLLKISNVLKAAGYICIVSYGMEHAERSLAMYKIDLILAHGQLRPTVRQELQKIRDVPLLVMHDQADAIAPEDRLAAPNHASLDDPEALLRTIAALLGGRE</sequence>
<dbReference type="HOGENOM" id="CLU_2130188_0_0_0"/>
<name>Q1IN44_KORVE</name>
<dbReference type="KEGG" id="aba:Acid345_2705"/>
<evidence type="ECO:0000313" key="2">
    <source>
        <dbReference type="Proteomes" id="UP000002432"/>
    </source>
</evidence>